<dbReference type="EMBL" id="VNJI01000062">
    <property type="protein sequence ID" value="TVY03956.1"/>
    <property type="molecule type" value="Genomic_DNA"/>
</dbReference>
<dbReference type="RefSeq" id="WP_186446204.1">
    <property type="nucleotide sequence ID" value="NZ_VNJI01000062.1"/>
</dbReference>
<reference evidence="2 3" key="1">
    <citation type="submission" date="2019-07" db="EMBL/GenBank/DDBJ databases">
        <authorList>
            <person name="Kim J."/>
        </authorList>
    </citation>
    <scope>NUCLEOTIDE SEQUENCE [LARGE SCALE GENOMIC DNA]</scope>
    <source>
        <strain evidence="2 3">JC52</strain>
    </source>
</reference>
<name>A0A559JVP7_9BACL</name>
<protein>
    <recommendedName>
        <fullName evidence="1">NADP-dependent oxidoreductase domain-containing protein</fullName>
    </recommendedName>
</protein>
<dbReference type="AlphaFoldDB" id="A0A559JVP7"/>
<feature type="domain" description="NADP-dependent oxidoreductase" evidence="1">
    <location>
        <begin position="24"/>
        <end position="68"/>
    </location>
</feature>
<dbReference type="Proteomes" id="UP000317036">
    <property type="component" value="Unassembled WGS sequence"/>
</dbReference>
<organism evidence="2 3">
    <name type="scientific">Paenibacillus cremeus</name>
    <dbReference type="NCBI Taxonomy" id="2163881"/>
    <lineage>
        <taxon>Bacteria</taxon>
        <taxon>Bacillati</taxon>
        <taxon>Bacillota</taxon>
        <taxon>Bacilli</taxon>
        <taxon>Bacillales</taxon>
        <taxon>Paenibacillaceae</taxon>
        <taxon>Paenibacillus</taxon>
    </lineage>
</organism>
<dbReference type="InterPro" id="IPR036812">
    <property type="entry name" value="NAD(P)_OxRdtase_dom_sf"/>
</dbReference>
<gene>
    <name evidence="2" type="ORF">FPZ49_31005</name>
</gene>
<sequence>MIGITKQFYKLQLSKYVKVKKKRQPNYSLANRAIEKELQVMCGDQGIGRVRYSPIGGGILQANTRRSFRRAAVGRMSRLEVVRGFPAG</sequence>
<dbReference type="InterPro" id="IPR023210">
    <property type="entry name" value="NADP_OxRdtase_dom"/>
</dbReference>
<accession>A0A559JVP7</accession>
<evidence type="ECO:0000259" key="1">
    <source>
        <dbReference type="Pfam" id="PF00248"/>
    </source>
</evidence>
<dbReference type="Gene3D" id="3.20.20.100">
    <property type="entry name" value="NADP-dependent oxidoreductase domain"/>
    <property type="match status" value="1"/>
</dbReference>
<proteinExistence type="predicted"/>
<dbReference type="Pfam" id="PF00248">
    <property type="entry name" value="Aldo_ket_red"/>
    <property type="match status" value="1"/>
</dbReference>
<dbReference type="SUPFAM" id="SSF51430">
    <property type="entry name" value="NAD(P)-linked oxidoreductase"/>
    <property type="match status" value="1"/>
</dbReference>
<evidence type="ECO:0000313" key="3">
    <source>
        <dbReference type="Proteomes" id="UP000317036"/>
    </source>
</evidence>
<comment type="caution">
    <text evidence="2">The sequence shown here is derived from an EMBL/GenBank/DDBJ whole genome shotgun (WGS) entry which is preliminary data.</text>
</comment>
<keyword evidence="3" id="KW-1185">Reference proteome</keyword>
<evidence type="ECO:0000313" key="2">
    <source>
        <dbReference type="EMBL" id="TVY03956.1"/>
    </source>
</evidence>